<organism evidence="6 7">
    <name type="scientific">Talaromyces atroroseus</name>
    <dbReference type="NCBI Taxonomy" id="1441469"/>
    <lineage>
        <taxon>Eukaryota</taxon>
        <taxon>Fungi</taxon>
        <taxon>Dikarya</taxon>
        <taxon>Ascomycota</taxon>
        <taxon>Pezizomycotina</taxon>
        <taxon>Eurotiomycetes</taxon>
        <taxon>Eurotiomycetidae</taxon>
        <taxon>Eurotiales</taxon>
        <taxon>Trichocomaceae</taxon>
        <taxon>Talaromyces</taxon>
        <taxon>Talaromyces sect. Trachyspermi</taxon>
    </lineage>
</organism>
<evidence type="ECO:0000256" key="3">
    <source>
        <dbReference type="ARBA" id="ARBA00023242"/>
    </source>
</evidence>
<feature type="compositionally biased region" description="Acidic residues" evidence="5">
    <location>
        <begin position="233"/>
        <end position="242"/>
    </location>
</feature>
<evidence type="ECO:0000256" key="4">
    <source>
        <dbReference type="PIRNR" id="PIRNR000777"/>
    </source>
</evidence>
<feature type="region of interest" description="Disordered" evidence="5">
    <location>
        <begin position="136"/>
        <end position="259"/>
    </location>
</feature>
<keyword evidence="7" id="KW-1185">Reference proteome</keyword>
<dbReference type="EMBL" id="LFMY01000011">
    <property type="protein sequence ID" value="OKL57535.1"/>
    <property type="molecule type" value="Genomic_DNA"/>
</dbReference>
<evidence type="ECO:0000313" key="6">
    <source>
        <dbReference type="EMBL" id="OKL57535.1"/>
    </source>
</evidence>
<proteinExistence type="inferred from homology"/>
<dbReference type="InterPro" id="IPR024661">
    <property type="entry name" value="RNA_pol_III_Rpc31"/>
</dbReference>
<sequence length="259" mass="28927">MSRAGARGGARKPLPPGSEFNWQKLPGELPDNAPTPLFPSYDIPQAEKLDRRERAGVDRYLAHCDQFKNGPYYAVINAASTSAKRGTKERAQFDPFHGMPSYSARYQKRKRTVPKMSGRNYLVQFFSRELWRVVKPDYKPDRPDGQASGIRWAGMRAQFEDDDEDDIDEEDKAVKRRKAGGGEEDDQQEDERDLDDEGDKEGSEEDDELQDDDFSEDDDEMGGDYNAEQYFDAGDDEGDGDGFGDGGGGGGGGGDDDFY</sequence>
<dbReference type="GO" id="GO:0005666">
    <property type="term" value="C:RNA polymerase III complex"/>
    <property type="evidence" value="ECO:0007669"/>
    <property type="project" value="UniProtKB-UniRule"/>
</dbReference>
<dbReference type="STRING" id="1441469.A0A225ASZ6"/>
<protein>
    <recommendedName>
        <fullName evidence="4">DNA-directed RNA polymerase III subunit</fullName>
    </recommendedName>
</protein>
<comment type="subunit">
    <text evidence="4">Component of the RNA polymerase III (Pol III) complex.</text>
</comment>
<dbReference type="OrthoDB" id="5377312at2759"/>
<dbReference type="RefSeq" id="XP_020117656.1">
    <property type="nucleotide sequence ID" value="XM_020262020.1"/>
</dbReference>
<dbReference type="PANTHER" id="PTHR15367:SF2">
    <property type="entry name" value="DNA-DIRECTED RNA POLYMERASE III SUBUNIT"/>
    <property type="match status" value="1"/>
</dbReference>
<dbReference type="PANTHER" id="PTHR15367">
    <property type="entry name" value="DNA-DIRECTED RNA POLYMERASE III"/>
    <property type="match status" value="1"/>
</dbReference>
<dbReference type="Proteomes" id="UP000214365">
    <property type="component" value="Unassembled WGS sequence"/>
</dbReference>
<evidence type="ECO:0000313" key="7">
    <source>
        <dbReference type="Proteomes" id="UP000214365"/>
    </source>
</evidence>
<accession>A0A225ASZ6</accession>
<dbReference type="Pfam" id="PF11705">
    <property type="entry name" value="RNA_pol_3_Rpc31"/>
    <property type="match status" value="1"/>
</dbReference>
<feature type="region of interest" description="Disordered" evidence="5">
    <location>
        <begin position="1"/>
        <end position="46"/>
    </location>
</feature>
<evidence type="ECO:0000256" key="1">
    <source>
        <dbReference type="ARBA" id="ARBA00004123"/>
    </source>
</evidence>
<comment type="function">
    <text evidence="4">DNA-dependent RNA polymerase catalyzes the transcription of DNA into RNA using the four ribonucleoside triphosphates as substrates. Specific peripheric component of RNA polymerase III which synthesizes small RNAs, such as 5S rRNA and tRNAs.</text>
</comment>
<feature type="compositionally biased region" description="Acidic residues" evidence="5">
    <location>
        <begin position="160"/>
        <end position="171"/>
    </location>
</feature>
<comment type="subcellular location">
    <subcellularLocation>
        <location evidence="1 4">Nucleus</location>
    </subcellularLocation>
</comment>
<dbReference type="GeneID" id="31006870"/>
<name>A0A225ASZ6_TALAT</name>
<dbReference type="PIRSF" id="PIRSF000777">
    <property type="entry name" value="RNA_polIII_C31"/>
    <property type="match status" value="1"/>
</dbReference>
<comment type="caution">
    <text evidence="6">The sequence shown here is derived from an EMBL/GenBank/DDBJ whole genome shotgun (WGS) entry which is preliminary data.</text>
</comment>
<evidence type="ECO:0000256" key="2">
    <source>
        <dbReference type="ARBA" id="ARBA00008352"/>
    </source>
</evidence>
<dbReference type="AlphaFoldDB" id="A0A225ASZ6"/>
<feature type="compositionally biased region" description="Gly residues" evidence="5">
    <location>
        <begin position="243"/>
        <end position="253"/>
    </location>
</feature>
<keyword evidence="3 4" id="KW-0539">Nucleus</keyword>
<gene>
    <name evidence="6" type="ORF">UA08_07114</name>
</gene>
<reference evidence="6 7" key="1">
    <citation type="submission" date="2015-06" db="EMBL/GenBank/DDBJ databases">
        <title>Talaromyces atroroseus IBT 11181 draft genome.</title>
        <authorList>
            <person name="Rasmussen K.B."/>
            <person name="Rasmussen S."/>
            <person name="Petersen B."/>
            <person name="Sicheritz-Ponten T."/>
            <person name="Mortensen U.H."/>
            <person name="Thrane U."/>
        </authorList>
    </citation>
    <scope>NUCLEOTIDE SEQUENCE [LARGE SCALE GENOMIC DNA]</scope>
    <source>
        <strain evidence="6 7">IBT 11181</strain>
    </source>
</reference>
<evidence type="ECO:0000256" key="5">
    <source>
        <dbReference type="SAM" id="MobiDB-lite"/>
    </source>
</evidence>
<feature type="compositionally biased region" description="Acidic residues" evidence="5">
    <location>
        <begin position="182"/>
        <end position="222"/>
    </location>
</feature>
<dbReference type="GO" id="GO:0006383">
    <property type="term" value="P:transcription by RNA polymerase III"/>
    <property type="evidence" value="ECO:0007669"/>
    <property type="project" value="UniProtKB-UniRule"/>
</dbReference>
<comment type="similarity">
    <text evidence="2 4">Belongs to the eukaryotic RPC7 RNA polymerase subunit family.</text>
</comment>